<evidence type="ECO:0000313" key="3">
    <source>
        <dbReference type="Proteomes" id="UP000182658"/>
    </source>
</evidence>
<feature type="transmembrane region" description="Helical" evidence="1">
    <location>
        <begin position="6"/>
        <end position="24"/>
    </location>
</feature>
<evidence type="ECO:0000313" key="2">
    <source>
        <dbReference type="EMBL" id="OIW25182.1"/>
    </source>
</evidence>
<organism evidence="2 3">
    <name type="scientific">Coniochaeta ligniaria NRRL 30616</name>
    <dbReference type="NCBI Taxonomy" id="1408157"/>
    <lineage>
        <taxon>Eukaryota</taxon>
        <taxon>Fungi</taxon>
        <taxon>Dikarya</taxon>
        <taxon>Ascomycota</taxon>
        <taxon>Pezizomycotina</taxon>
        <taxon>Sordariomycetes</taxon>
        <taxon>Sordariomycetidae</taxon>
        <taxon>Coniochaetales</taxon>
        <taxon>Coniochaetaceae</taxon>
        <taxon>Coniochaeta</taxon>
    </lineage>
</organism>
<keyword evidence="1" id="KW-0472">Membrane</keyword>
<dbReference type="AlphaFoldDB" id="A0A1J7ICJ7"/>
<dbReference type="EMBL" id="KV875102">
    <property type="protein sequence ID" value="OIW25182.1"/>
    <property type="molecule type" value="Genomic_DNA"/>
</dbReference>
<dbReference type="Proteomes" id="UP000182658">
    <property type="component" value="Unassembled WGS sequence"/>
</dbReference>
<gene>
    <name evidence="2" type="ORF">CONLIGDRAFT_636260</name>
</gene>
<accession>A0A1J7ICJ7</accession>
<keyword evidence="1" id="KW-0812">Transmembrane</keyword>
<protein>
    <submittedName>
        <fullName evidence="2">Uncharacterized protein</fullName>
    </submittedName>
</protein>
<proteinExistence type="predicted"/>
<reference evidence="2 3" key="1">
    <citation type="submission" date="2016-10" db="EMBL/GenBank/DDBJ databases">
        <title>Draft genome sequence of Coniochaeta ligniaria NRRL30616, a lignocellulolytic fungus for bioabatement of inhibitors in plant biomass hydrolysates.</title>
        <authorList>
            <consortium name="DOE Joint Genome Institute"/>
            <person name="Jimenez D.J."/>
            <person name="Hector R.E."/>
            <person name="Riley R."/>
            <person name="Sun H."/>
            <person name="Grigoriev I.V."/>
            <person name="Van Elsas J.D."/>
            <person name="Nichols N.N."/>
        </authorList>
    </citation>
    <scope>NUCLEOTIDE SEQUENCE [LARGE SCALE GENOMIC DNA]</scope>
    <source>
        <strain evidence="2 3">NRRL 30616</strain>
    </source>
</reference>
<dbReference type="InParanoid" id="A0A1J7ICJ7"/>
<keyword evidence="3" id="KW-1185">Reference proteome</keyword>
<keyword evidence="1" id="KW-1133">Transmembrane helix</keyword>
<evidence type="ECO:0000256" key="1">
    <source>
        <dbReference type="SAM" id="Phobius"/>
    </source>
</evidence>
<name>A0A1J7ICJ7_9PEZI</name>
<sequence length="84" mass="9429">MACACLQMMYLFLPLGTSGMYLLAGGRSRLPRSNKNIEHHCTILPTNLEPGKLRPVKSARAKYLSASTTPLQTPRHHFFAFDPR</sequence>